<reference evidence="2" key="1">
    <citation type="journal article" date="2023" name="Plant J.">
        <title>The genome of the king protea, Protea cynaroides.</title>
        <authorList>
            <person name="Chang J."/>
            <person name="Duong T.A."/>
            <person name="Schoeman C."/>
            <person name="Ma X."/>
            <person name="Roodt D."/>
            <person name="Barker N."/>
            <person name="Li Z."/>
            <person name="Van de Peer Y."/>
            <person name="Mizrachi E."/>
        </authorList>
    </citation>
    <scope>NUCLEOTIDE SEQUENCE</scope>
    <source>
        <tissue evidence="2">Young leaves</tissue>
    </source>
</reference>
<name>A0A9Q0KGN1_9MAGN</name>
<comment type="caution">
    <text evidence="2">The sequence shown here is derived from an EMBL/GenBank/DDBJ whole genome shotgun (WGS) entry which is preliminary data.</text>
</comment>
<evidence type="ECO:0000313" key="2">
    <source>
        <dbReference type="EMBL" id="KAJ4970172.1"/>
    </source>
</evidence>
<keyword evidence="1" id="KW-0812">Transmembrane</keyword>
<dbReference type="Proteomes" id="UP001141806">
    <property type="component" value="Unassembled WGS sequence"/>
</dbReference>
<evidence type="ECO:0000256" key="1">
    <source>
        <dbReference type="SAM" id="Phobius"/>
    </source>
</evidence>
<sequence>MRSKTVSCFGIIMISVNERKKYCFCRRKECRSKVHCTSYCKCSIICRFGAVLLFFCKSVMVAKLKNLTMFFLFPCILRAWLKTARKY</sequence>
<gene>
    <name evidence="2" type="ORF">NE237_003271</name>
</gene>
<organism evidence="2 3">
    <name type="scientific">Protea cynaroides</name>
    <dbReference type="NCBI Taxonomy" id="273540"/>
    <lineage>
        <taxon>Eukaryota</taxon>
        <taxon>Viridiplantae</taxon>
        <taxon>Streptophyta</taxon>
        <taxon>Embryophyta</taxon>
        <taxon>Tracheophyta</taxon>
        <taxon>Spermatophyta</taxon>
        <taxon>Magnoliopsida</taxon>
        <taxon>Proteales</taxon>
        <taxon>Proteaceae</taxon>
        <taxon>Protea</taxon>
    </lineage>
</organism>
<keyword evidence="1" id="KW-1133">Transmembrane helix</keyword>
<dbReference type="AlphaFoldDB" id="A0A9Q0KGN1"/>
<evidence type="ECO:0000313" key="3">
    <source>
        <dbReference type="Proteomes" id="UP001141806"/>
    </source>
</evidence>
<keyword evidence="1" id="KW-0472">Membrane</keyword>
<protein>
    <submittedName>
        <fullName evidence="2">Uncharacterized protein</fullName>
    </submittedName>
</protein>
<feature type="transmembrane region" description="Helical" evidence="1">
    <location>
        <begin position="36"/>
        <end position="55"/>
    </location>
</feature>
<dbReference type="EMBL" id="JAMYWD010000005">
    <property type="protein sequence ID" value="KAJ4970172.1"/>
    <property type="molecule type" value="Genomic_DNA"/>
</dbReference>
<accession>A0A9Q0KGN1</accession>
<keyword evidence="3" id="KW-1185">Reference proteome</keyword>
<proteinExistence type="predicted"/>